<dbReference type="InterPro" id="IPR029070">
    <property type="entry name" value="Chitinase_insertion_sf"/>
</dbReference>
<sequence length="190" mass="22377">MLRAFVLKVAQRMKAAQLEMILVIPPMRYTSERQMSTFFDRKDFDVLKKEIAFFSIMTYDFSSRPGPNAPINWTRAAIEMLVPENITAERNKILVGLNFYGYDYSPTNTRALVNTEYSAIVHNEALDLACKWSHEYREMEFRYKVHNEIHEMWYPTPNSVRARIDLSRELNVGISIWEIGQGIEPFYDYL</sequence>
<reference evidence="4 5" key="1">
    <citation type="submission" date="2011-02" db="EMBL/GenBank/DDBJ databases">
        <title>The Genome Sequence of Sphaeroforma arctica JP610.</title>
        <authorList>
            <consortium name="The Broad Institute Genome Sequencing Platform"/>
            <person name="Russ C."/>
            <person name="Cuomo C."/>
            <person name="Young S.K."/>
            <person name="Zeng Q."/>
            <person name="Gargeya S."/>
            <person name="Alvarado L."/>
            <person name="Berlin A."/>
            <person name="Chapman S.B."/>
            <person name="Chen Z."/>
            <person name="Freedman E."/>
            <person name="Gellesch M."/>
            <person name="Goldberg J."/>
            <person name="Griggs A."/>
            <person name="Gujja S."/>
            <person name="Heilman E."/>
            <person name="Heiman D."/>
            <person name="Howarth C."/>
            <person name="Mehta T."/>
            <person name="Neiman D."/>
            <person name="Pearson M."/>
            <person name="Roberts A."/>
            <person name="Saif S."/>
            <person name="Shea T."/>
            <person name="Shenoy N."/>
            <person name="Sisk P."/>
            <person name="Stolte C."/>
            <person name="Sykes S."/>
            <person name="White J."/>
            <person name="Yandava C."/>
            <person name="Burger G."/>
            <person name="Gray M.W."/>
            <person name="Holland P.W.H."/>
            <person name="King N."/>
            <person name="Lang F.B.F."/>
            <person name="Roger A.J."/>
            <person name="Ruiz-Trillo I."/>
            <person name="Haas B."/>
            <person name="Nusbaum C."/>
            <person name="Birren B."/>
        </authorList>
    </citation>
    <scope>NUCLEOTIDE SEQUENCE [LARGE SCALE GENOMIC DNA]</scope>
    <source>
        <strain evidence="4 5">JP610</strain>
    </source>
</reference>
<dbReference type="InterPro" id="IPR001223">
    <property type="entry name" value="Glyco_hydro18_cat"/>
</dbReference>
<proteinExistence type="inferred from homology"/>
<evidence type="ECO:0000313" key="4">
    <source>
        <dbReference type="EMBL" id="KNC81046.1"/>
    </source>
</evidence>
<dbReference type="OrthoDB" id="10254444at2759"/>
<dbReference type="Proteomes" id="UP000054560">
    <property type="component" value="Unassembled WGS sequence"/>
</dbReference>
<keyword evidence="5" id="KW-1185">Reference proteome</keyword>
<protein>
    <recommendedName>
        <fullName evidence="2">Chitinase domain-containing protein 1</fullName>
    </recommendedName>
</protein>
<evidence type="ECO:0000256" key="2">
    <source>
        <dbReference type="ARBA" id="ARBA00040976"/>
    </source>
</evidence>
<accession>A0A0L0FWV9</accession>
<evidence type="ECO:0000256" key="1">
    <source>
        <dbReference type="ARBA" id="ARBA00009336"/>
    </source>
</evidence>
<dbReference type="Pfam" id="PF00704">
    <property type="entry name" value="Glyco_hydro_18"/>
    <property type="match status" value="1"/>
</dbReference>
<dbReference type="PROSITE" id="PS51910">
    <property type="entry name" value="GH18_2"/>
    <property type="match status" value="1"/>
</dbReference>
<dbReference type="STRING" id="667725.A0A0L0FWV9"/>
<dbReference type="InterPro" id="IPR017853">
    <property type="entry name" value="GH"/>
</dbReference>
<name>A0A0L0FWV9_9EUKA</name>
<dbReference type="SUPFAM" id="SSF51445">
    <property type="entry name" value="(Trans)glycosidases"/>
    <property type="match status" value="1"/>
</dbReference>
<dbReference type="eggNOG" id="KOG2091">
    <property type="taxonomic scope" value="Eukaryota"/>
</dbReference>
<dbReference type="RefSeq" id="XP_014154948.1">
    <property type="nucleotide sequence ID" value="XM_014299473.1"/>
</dbReference>
<gene>
    <name evidence="4" type="ORF">SARC_06607</name>
</gene>
<dbReference type="Gene3D" id="3.10.50.10">
    <property type="match status" value="1"/>
</dbReference>
<dbReference type="PANTHER" id="PTHR46066:SF2">
    <property type="entry name" value="CHITINASE DOMAIN-CONTAINING PROTEIN 1"/>
    <property type="match status" value="1"/>
</dbReference>
<feature type="domain" description="GH18" evidence="3">
    <location>
        <begin position="1"/>
        <end position="190"/>
    </location>
</feature>
<dbReference type="AlphaFoldDB" id="A0A0L0FWV9"/>
<dbReference type="Gene3D" id="3.20.20.80">
    <property type="entry name" value="Glycosidases"/>
    <property type="match status" value="1"/>
</dbReference>
<organism evidence="4 5">
    <name type="scientific">Sphaeroforma arctica JP610</name>
    <dbReference type="NCBI Taxonomy" id="667725"/>
    <lineage>
        <taxon>Eukaryota</taxon>
        <taxon>Ichthyosporea</taxon>
        <taxon>Ichthyophonida</taxon>
        <taxon>Sphaeroforma</taxon>
    </lineage>
</organism>
<evidence type="ECO:0000259" key="3">
    <source>
        <dbReference type="PROSITE" id="PS51910"/>
    </source>
</evidence>
<evidence type="ECO:0000313" key="5">
    <source>
        <dbReference type="Proteomes" id="UP000054560"/>
    </source>
</evidence>
<comment type="similarity">
    <text evidence="1">Belongs to the glycosyl hydrolase 18 family.</text>
</comment>
<dbReference type="EMBL" id="KQ242074">
    <property type="protein sequence ID" value="KNC81046.1"/>
    <property type="molecule type" value="Genomic_DNA"/>
</dbReference>
<dbReference type="GeneID" id="25907111"/>
<dbReference type="GO" id="GO:0012505">
    <property type="term" value="C:endomembrane system"/>
    <property type="evidence" value="ECO:0007669"/>
    <property type="project" value="TreeGrafter"/>
</dbReference>
<dbReference type="GO" id="GO:0070492">
    <property type="term" value="F:oligosaccharide binding"/>
    <property type="evidence" value="ECO:0007669"/>
    <property type="project" value="TreeGrafter"/>
</dbReference>
<dbReference type="PANTHER" id="PTHR46066">
    <property type="entry name" value="CHITINASE DOMAIN-CONTAINING PROTEIN 1 FAMILY MEMBER"/>
    <property type="match status" value="1"/>
</dbReference>
<dbReference type="GO" id="GO:0005975">
    <property type="term" value="P:carbohydrate metabolic process"/>
    <property type="evidence" value="ECO:0007669"/>
    <property type="project" value="InterPro"/>
</dbReference>